<evidence type="ECO:0000256" key="1">
    <source>
        <dbReference type="ARBA" id="ARBA00004141"/>
    </source>
</evidence>
<comment type="similarity">
    <text evidence="2">Belongs to the major facilitator superfamily. Proton-dependent oligopeptide transporter (POT/PTR) (TC 2.A.17) family.</text>
</comment>
<dbReference type="InterPro" id="IPR036259">
    <property type="entry name" value="MFS_trans_sf"/>
</dbReference>
<dbReference type="SUPFAM" id="SSF103473">
    <property type="entry name" value="MFS general substrate transporter"/>
    <property type="match status" value="1"/>
</dbReference>
<keyword evidence="3 6" id="KW-0812">Transmembrane</keyword>
<accession>A0AAW0K2Z1</accession>
<dbReference type="Gene3D" id="1.20.1250.20">
    <property type="entry name" value="MFS general substrate transporter like domains"/>
    <property type="match status" value="1"/>
</dbReference>
<dbReference type="Proteomes" id="UP000237347">
    <property type="component" value="Unassembled WGS sequence"/>
</dbReference>
<dbReference type="GO" id="GO:0022857">
    <property type="term" value="F:transmembrane transporter activity"/>
    <property type="evidence" value="ECO:0007669"/>
    <property type="project" value="InterPro"/>
</dbReference>
<reference evidence="7 8" key="1">
    <citation type="journal article" date="2018" name="Sci. Data">
        <title>The draft genome sequence of cork oak.</title>
        <authorList>
            <person name="Ramos A.M."/>
            <person name="Usie A."/>
            <person name="Barbosa P."/>
            <person name="Barros P.M."/>
            <person name="Capote T."/>
            <person name="Chaves I."/>
            <person name="Simoes F."/>
            <person name="Abreu I."/>
            <person name="Carrasquinho I."/>
            <person name="Faro C."/>
            <person name="Guimaraes J.B."/>
            <person name="Mendonca D."/>
            <person name="Nobrega F."/>
            <person name="Rodrigues L."/>
            <person name="Saibo N.J.M."/>
            <person name="Varela M.C."/>
            <person name="Egas C."/>
            <person name="Matos J."/>
            <person name="Miguel C.M."/>
            <person name="Oliveira M.M."/>
            <person name="Ricardo C.P."/>
            <person name="Goncalves S."/>
        </authorList>
    </citation>
    <scope>NUCLEOTIDE SEQUENCE [LARGE SCALE GENOMIC DNA]</scope>
    <source>
        <strain evidence="8">cv. HL8</strain>
    </source>
</reference>
<evidence type="ECO:0000256" key="4">
    <source>
        <dbReference type="ARBA" id="ARBA00022989"/>
    </source>
</evidence>
<feature type="transmembrane region" description="Helical" evidence="6">
    <location>
        <begin position="77"/>
        <end position="98"/>
    </location>
</feature>
<keyword evidence="8" id="KW-1185">Reference proteome</keyword>
<proteinExistence type="inferred from homology"/>
<gene>
    <name evidence="7" type="primary">NPF5.10_7</name>
    <name evidence="7" type="ORF">CFP56_025862</name>
</gene>
<sequence length="154" mass="17422">MHLSIICMVVAALIEIKRLKTAKEYGLVDMLDVTIPMSVWWLLPQYVLSGIADVFTMVGLQEFFYDQVPIELRSVGLALYLSIFGVGNFLSSFLISFIEEATGGDGKDSWFADNLNRAHLDYFYWLLAGLSAVAFAAYLYFAKSYIYNNRKSTI</sequence>
<comment type="subcellular location">
    <subcellularLocation>
        <location evidence="1">Membrane</location>
        <topology evidence="1">Multi-pass membrane protein</topology>
    </subcellularLocation>
</comment>
<keyword evidence="4 6" id="KW-1133">Transmembrane helix</keyword>
<dbReference type="AlphaFoldDB" id="A0AAW0K2Z1"/>
<dbReference type="EMBL" id="PKMF04000413">
    <property type="protein sequence ID" value="KAK7833065.1"/>
    <property type="molecule type" value="Genomic_DNA"/>
</dbReference>
<evidence type="ECO:0000256" key="3">
    <source>
        <dbReference type="ARBA" id="ARBA00022692"/>
    </source>
</evidence>
<dbReference type="Pfam" id="PF00854">
    <property type="entry name" value="PTR2"/>
    <property type="match status" value="1"/>
</dbReference>
<evidence type="ECO:0000256" key="5">
    <source>
        <dbReference type="ARBA" id="ARBA00023136"/>
    </source>
</evidence>
<keyword evidence="5 6" id="KW-0472">Membrane</keyword>
<dbReference type="InterPro" id="IPR000109">
    <property type="entry name" value="POT_fam"/>
</dbReference>
<comment type="caution">
    <text evidence="7">The sequence shown here is derived from an EMBL/GenBank/DDBJ whole genome shotgun (WGS) entry which is preliminary data.</text>
</comment>
<name>A0AAW0K2Z1_QUESU</name>
<evidence type="ECO:0000256" key="2">
    <source>
        <dbReference type="ARBA" id="ARBA00005982"/>
    </source>
</evidence>
<feature type="transmembrane region" description="Helical" evidence="6">
    <location>
        <begin position="122"/>
        <end position="141"/>
    </location>
</feature>
<evidence type="ECO:0000313" key="7">
    <source>
        <dbReference type="EMBL" id="KAK7833065.1"/>
    </source>
</evidence>
<dbReference type="PANTHER" id="PTHR11654">
    <property type="entry name" value="OLIGOPEPTIDE TRANSPORTER-RELATED"/>
    <property type="match status" value="1"/>
</dbReference>
<protein>
    <submittedName>
        <fullName evidence="7">Protein nrt1/ ptr family 5.10</fullName>
    </submittedName>
</protein>
<organism evidence="7 8">
    <name type="scientific">Quercus suber</name>
    <name type="common">Cork oak</name>
    <dbReference type="NCBI Taxonomy" id="58331"/>
    <lineage>
        <taxon>Eukaryota</taxon>
        <taxon>Viridiplantae</taxon>
        <taxon>Streptophyta</taxon>
        <taxon>Embryophyta</taxon>
        <taxon>Tracheophyta</taxon>
        <taxon>Spermatophyta</taxon>
        <taxon>Magnoliopsida</taxon>
        <taxon>eudicotyledons</taxon>
        <taxon>Gunneridae</taxon>
        <taxon>Pentapetalae</taxon>
        <taxon>rosids</taxon>
        <taxon>fabids</taxon>
        <taxon>Fagales</taxon>
        <taxon>Fagaceae</taxon>
        <taxon>Quercus</taxon>
    </lineage>
</organism>
<evidence type="ECO:0000256" key="6">
    <source>
        <dbReference type="SAM" id="Phobius"/>
    </source>
</evidence>
<evidence type="ECO:0000313" key="8">
    <source>
        <dbReference type="Proteomes" id="UP000237347"/>
    </source>
</evidence>
<dbReference type="GO" id="GO:0016020">
    <property type="term" value="C:membrane"/>
    <property type="evidence" value="ECO:0007669"/>
    <property type="project" value="UniProtKB-SubCell"/>
</dbReference>